<dbReference type="EMBL" id="JBEPLT010000017">
    <property type="protein sequence ID" value="MET3560699.1"/>
    <property type="molecule type" value="Genomic_DNA"/>
</dbReference>
<sequence length="32" mass="3790">MNLGALRDLSLKQIRETATQWRSILRDWGVDF</sequence>
<dbReference type="Proteomes" id="UP001549112">
    <property type="component" value="Unassembled WGS sequence"/>
</dbReference>
<keyword evidence="2" id="KW-1185">Reference proteome</keyword>
<reference evidence="1 2" key="1">
    <citation type="submission" date="2024-06" db="EMBL/GenBank/DDBJ databases">
        <title>Genomic Encyclopedia of Type Strains, Phase IV (KMG-IV): sequencing the most valuable type-strain genomes for metagenomic binning, comparative biology and taxonomic classification.</title>
        <authorList>
            <person name="Goeker M."/>
        </authorList>
    </citation>
    <scope>NUCLEOTIDE SEQUENCE [LARGE SCALE GENOMIC DNA]</scope>
    <source>
        <strain evidence="1 2">DSM 23650</strain>
    </source>
</reference>
<name>A0ABV2FQ52_9HYPH</name>
<evidence type="ECO:0000313" key="2">
    <source>
        <dbReference type="Proteomes" id="UP001549112"/>
    </source>
</evidence>
<organism evidence="1 2">
    <name type="scientific">Bartonella japonica</name>
    <dbReference type="NCBI Taxonomy" id="357761"/>
    <lineage>
        <taxon>Bacteria</taxon>
        <taxon>Pseudomonadati</taxon>
        <taxon>Pseudomonadota</taxon>
        <taxon>Alphaproteobacteria</taxon>
        <taxon>Hyphomicrobiales</taxon>
        <taxon>Bartonellaceae</taxon>
        <taxon>Bartonella</taxon>
    </lineage>
</organism>
<gene>
    <name evidence="1" type="ORF">ABID39_001407</name>
</gene>
<evidence type="ECO:0000313" key="1">
    <source>
        <dbReference type="EMBL" id="MET3560699.1"/>
    </source>
</evidence>
<proteinExistence type="predicted"/>
<protein>
    <submittedName>
        <fullName evidence="1">Uncharacterized protein</fullName>
    </submittedName>
</protein>
<comment type="caution">
    <text evidence="1">The sequence shown here is derived from an EMBL/GenBank/DDBJ whole genome shotgun (WGS) entry which is preliminary data.</text>
</comment>
<accession>A0ABV2FQ52</accession>